<feature type="region of interest" description="Disordered" evidence="1">
    <location>
        <begin position="26"/>
        <end position="49"/>
    </location>
</feature>
<name>A0A8K1G3S8_9PASS</name>
<organism evidence="2 3">
    <name type="scientific">Zosterops borbonicus</name>
    <dbReference type="NCBI Taxonomy" id="364589"/>
    <lineage>
        <taxon>Eukaryota</taxon>
        <taxon>Metazoa</taxon>
        <taxon>Chordata</taxon>
        <taxon>Craniata</taxon>
        <taxon>Vertebrata</taxon>
        <taxon>Euteleostomi</taxon>
        <taxon>Archelosauria</taxon>
        <taxon>Archosauria</taxon>
        <taxon>Dinosauria</taxon>
        <taxon>Saurischia</taxon>
        <taxon>Theropoda</taxon>
        <taxon>Coelurosauria</taxon>
        <taxon>Aves</taxon>
        <taxon>Neognathae</taxon>
        <taxon>Neoaves</taxon>
        <taxon>Telluraves</taxon>
        <taxon>Australaves</taxon>
        <taxon>Passeriformes</taxon>
        <taxon>Sylvioidea</taxon>
        <taxon>Zosteropidae</taxon>
        <taxon>Zosterops</taxon>
    </lineage>
</organism>
<accession>A0A8K1G3S8</accession>
<sequence>MQQKGSECDMEPDLWCPARLKMVTESDSPGVGAHHRIPDKAKVTFPGSSGMEKTSVIIQSNLCLTPPCPQPRALSATSRNSLDTSRDGHSKPPWAVPRPDHLFHGEIFPKIHPEPPLAQSEAIPSPPVPVPWD</sequence>
<evidence type="ECO:0000313" key="2">
    <source>
        <dbReference type="EMBL" id="TRZ11005.1"/>
    </source>
</evidence>
<feature type="compositionally biased region" description="Pro residues" evidence="1">
    <location>
        <begin position="124"/>
        <end position="133"/>
    </location>
</feature>
<dbReference type="Proteomes" id="UP000796761">
    <property type="component" value="Unassembled WGS sequence"/>
</dbReference>
<evidence type="ECO:0000256" key="1">
    <source>
        <dbReference type="SAM" id="MobiDB-lite"/>
    </source>
</evidence>
<dbReference type="OrthoDB" id="10612158at2759"/>
<comment type="caution">
    <text evidence="2">The sequence shown here is derived from an EMBL/GenBank/DDBJ whole genome shotgun (WGS) entry which is preliminary data.</text>
</comment>
<reference evidence="2" key="1">
    <citation type="submission" date="2019-04" db="EMBL/GenBank/DDBJ databases">
        <title>Genome assembly of Zosterops borbonicus 15179.</title>
        <authorList>
            <person name="Leroy T."/>
            <person name="Anselmetti Y."/>
            <person name="Tilak M.-K."/>
            <person name="Nabholz B."/>
        </authorList>
    </citation>
    <scope>NUCLEOTIDE SEQUENCE</scope>
    <source>
        <strain evidence="2">HGM_15179</strain>
        <tissue evidence="2">Muscle</tissue>
    </source>
</reference>
<feature type="compositionally biased region" description="Basic and acidic residues" evidence="1">
    <location>
        <begin position="98"/>
        <end position="113"/>
    </location>
</feature>
<keyword evidence="3" id="KW-1185">Reference proteome</keyword>
<protein>
    <submittedName>
        <fullName evidence="2">Uncharacterized protein</fullName>
    </submittedName>
</protein>
<dbReference type="AlphaFoldDB" id="A0A8K1G3S8"/>
<dbReference type="EMBL" id="SWJQ01000773">
    <property type="protein sequence ID" value="TRZ11005.1"/>
    <property type="molecule type" value="Genomic_DNA"/>
</dbReference>
<evidence type="ECO:0000313" key="3">
    <source>
        <dbReference type="Proteomes" id="UP000796761"/>
    </source>
</evidence>
<feature type="region of interest" description="Disordered" evidence="1">
    <location>
        <begin position="68"/>
        <end position="133"/>
    </location>
</feature>
<gene>
    <name evidence="2" type="ORF">HGM15179_016119</name>
</gene>
<proteinExistence type="predicted"/>